<dbReference type="Proteomes" id="UP000593892">
    <property type="component" value="Chromosome"/>
</dbReference>
<dbReference type="EMBL" id="CP063849">
    <property type="protein sequence ID" value="QOY90161.1"/>
    <property type="molecule type" value="Genomic_DNA"/>
</dbReference>
<gene>
    <name evidence="1" type="ORF">IRI77_09470</name>
</gene>
<accession>A0A7S7NUV4</accession>
<evidence type="ECO:0000313" key="1">
    <source>
        <dbReference type="EMBL" id="QOY90161.1"/>
    </source>
</evidence>
<name>A0A7S7NUV4_PALFE</name>
<evidence type="ECO:0000313" key="2">
    <source>
        <dbReference type="Proteomes" id="UP000593892"/>
    </source>
</evidence>
<dbReference type="RefSeq" id="WP_194451826.1">
    <property type="nucleotide sequence ID" value="NZ_CP063849.1"/>
</dbReference>
<dbReference type="AlphaFoldDB" id="A0A7S7NUV4"/>
<proteinExistence type="predicted"/>
<sequence>MPTVRLWTSSEGGAEWKPPPCTGWTGTGFSSLIATAARFRSSEGVDGLLRRLGAVSGLAGIRYWSATHGKWRTLIASARAMRDLGTDHPRQDFLPEEMTQGSVHYFEQVDNLSGAAVYRMRILEVSNGRLVFEIENSTSIRRFLVTIFQPGEMQAVYFLDREPAGVWRYYALLRTGRNANRLAAGHPSSSINRANAFYRWLAGIPTDQEPPAAR</sequence>
<dbReference type="Pfam" id="PF20380">
    <property type="entry name" value="DUF6675"/>
    <property type="match status" value="1"/>
</dbReference>
<reference evidence="1 2" key="1">
    <citation type="submission" date="2020-10" db="EMBL/GenBank/DDBJ databases">
        <title>Complete genome sequence of Paludibaculum fermentans P105T, a facultatively anaerobic acidobacterium capable of dissimilatory Fe(III) reduction.</title>
        <authorList>
            <person name="Dedysh S.N."/>
            <person name="Beletsky A.V."/>
            <person name="Kulichevskaya I.S."/>
            <person name="Mardanov A.V."/>
            <person name="Ravin N.V."/>
        </authorList>
    </citation>
    <scope>NUCLEOTIDE SEQUENCE [LARGE SCALE GENOMIC DNA]</scope>
    <source>
        <strain evidence="1 2">P105</strain>
    </source>
</reference>
<dbReference type="KEGG" id="pfer:IRI77_09470"/>
<dbReference type="InterPro" id="IPR046745">
    <property type="entry name" value="DUF6675"/>
</dbReference>
<protein>
    <submittedName>
        <fullName evidence="1">Uncharacterized protein</fullName>
    </submittedName>
</protein>
<keyword evidence="2" id="KW-1185">Reference proteome</keyword>
<organism evidence="1 2">
    <name type="scientific">Paludibaculum fermentans</name>
    <dbReference type="NCBI Taxonomy" id="1473598"/>
    <lineage>
        <taxon>Bacteria</taxon>
        <taxon>Pseudomonadati</taxon>
        <taxon>Acidobacteriota</taxon>
        <taxon>Terriglobia</taxon>
        <taxon>Bryobacterales</taxon>
        <taxon>Bryobacteraceae</taxon>
        <taxon>Paludibaculum</taxon>
    </lineage>
</organism>